<protein>
    <recommendedName>
        <fullName evidence="2">Integrase zinc-binding domain-containing protein</fullName>
    </recommendedName>
</protein>
<organism evidence="3 4">
    <name type="scientific">Candolleomyces aberdarensis</name>
    <dbReference type="NCBI Taxonomy" id="2316362"/>
    <lineage>
        <taxon>Eukaryota</taxon>
        <taxon>Fungi</taxon>
        <taxon>Dikarya</taxon>
        <taxon>Basidiomycota</taxon>
        <taxon>Agaricomycotina</taxon>
        <taxon>Agaricomycetes</taxon>
        <taxon>Agaricomycetidae</taxon>
        <taxon>Agaricales</taxon>
        <taxon>Agaricineae</taxon>
        <taxon>Psathyrellaceae</taxon>
        <taxon>Candolleomyces</taxon>
    </lineage>
</organism>
<proteinExistence type="predicted"/>
<accession>A0A4Q2DCC6</accession>
<feature type="region of interest" description="Disordered" evidence="1">
    <location>
        <begin position="1"/>
        <end position="72"/>
    </location>
</feature>
<dbReference type="InterPro" id="IPR050951">
    <property type="entry name" value="Retrovirus_Pol_polyprotein"/>
</dbReference>
<keyword evidence="4" id="KW-1185">Reference proteome</keyword>
<feature type="compositionally biased region" description="Basic and acidic residues" evidence="1">
    <location>
        <begin position="52"/>
        <end position="72"/>
    </location>
</feature>
<dbReference type="Pfam" id="PF17921">
    <property type="entry name" value="Integrase_H2C2"/>
    <property type="match status" value="1"/>
</dbReference>
<dbReference type="PANTHER" id="PTHR37984">
    <property type="entry name" value="PROTEIN CBG26694"/>
    <property type="match status" value="1"/>
</dbReference>
<evidence type="ECO:0000259" key="2">
    <source>
        <dbReference type="Pfam" id="PF17921"/>
    </source>
</evidence>
<dbReference type="Proteomes" id="UP000290288">
    <property type="component" value="Unassembled WGS sequence"/>
</dbReference>
<evidence type="ECO:0000313" key="4">
    <source>
        <dbReference type="Proteomes" id="UP000290288"/>
    </source>
</evidence>
<dbReference type="OrthoDB" id="3256826at2759"/>
<dbReference type="AlphaFoldDB" id="A0A4Q2DCC6"/>
<name>A0A4Q2DCC6_9AGAR</name>
<dbReference type="EMBL" id="SDEE01000436">
    <property type="protein sequence ID" value="RXW16456.1"/>
    <property type="molecule type" value="Genomic_DNA"/>
</dbReference>
<gene>
    <name evidence="3" type="ORF">EST38_g9402</name>
</gene>
<evidence type="ECO:0000313" key="3">
    <source>
        <dbReference type="EMBL" id="RXW16456.1"/>
    </source>
</evidence>
<sequence length="274" mass="30589">MPVLVGAEGANAVAPRPKRSQKRPDTPPAETGRPETGREFAARVAPKFVLKGPKERKEGGSDRTSQKVAVDVESRDREKLVIRIPARQAKPAKTVTPDQEDNSVLDEPPAAPSLIDVVRDADPSLDLTEFLKGKYSEDPSFDMILKDSSHFRNFIVEDGLIYLQRLDQTLLCIPKIDYNSRNIREIVISEAHSILAHLGPRKTTDYLRDYCWWKTMVSDIQSFCDSCITCKRSKPSNQKPYGSLNPLPVPARPWESIGVDFVGPLPESKDHNAS</sequence>
<feature type="domain" description="Integrase zinc-binding" evidence="2">
    <location>
        <begin position="181"/>
        <end position="236"/>
    </location>
</feature>
<evidence type="ECO:0000256" key="1">
    <source>
        <dbReference type="SAM" id="MobiDB-lite"/>
    </source>
</evidence>
<dbReference type="InterPro" id="IPR041588">
    <property type="entry name" value="Integrase_H2C2"/>
</dbReference>
<dbReference type="Gene3D" id="1.10.340.70">
    <property type="match status" value="1"/>
</dbReference>
<dbReference type="STRING" id="2316362.A0A4Q2DCC6"/>
<reference evidence="3 4" key="1">
    <citation type="submission" date="2019-01" db="EMBL/GenBank/DDBJ databases">
        <title>Draft genome sequence of Psathyrella aberdarensis IHI B618.</title>
        <authorList>
            <person name="Buettner E."/>
            <person name="Kellner H."/>
        </authorList>
    </citation>
    <scope>NUCLEOTIDE SEQUENCE [LARGE SCALE GENOMIC DNA]</scope>
    <source>
        <strain evidence="3 4">IHI B618</strain>
    </source>
</reference>
<dbReference type="PANTHER" id="PTHR37984:SF15">
    <property type="entry name" value="INTEGRASE CATALYTIC DOMAIN-CONTAINING PROTEIN"/>
    <property type="match status" value="1"/>
</dbReference>
<comment type="caution">
    <text evidence="3">The sequence shown here is derived from an EMBL/GenBank/DDBJ whole genome shotgun (WGS) entry which is preliminary data.</text>
</comment>
<feature type="region of interest" description="Disordered" evidence="1">
    <location>
        <begin position="88"/>
        <end position="112"/>
    </location>
</feature>
<feature type="compositionally biased region" description="Basic and acidic residues" evidence="1">
    <location>
        <begin position="32"/>
        <end position="41"/>
    </location>
</feature>